<evidence type="ECO:0000256" key="3">
    <source>
        <dbReference type="ARBA" id="ARBA00022475"/>
    </source>
</evidence>
<comment type="similarity">
    <text evidence="7">Belongs to the binding-protein-dependent transport system permease family.</text>
</comment>
<sequence>MYKLKIILASSIKYAALLLGAFIALLPIVVILFASLKTKTEYAATSPLTPPVNWLNWANYTKAFINGNMLTGFVNTAFILLISIIGATLTGSMIAYILNRFKFKGKSLMLGAFLLATLIPGVTTQVSTFQIINKLELFNTPWAAILLYLGTDIIAVYIFLQFLDSIAVALDESAMLDGASYLTIYWRIILPLLKPAIVTVIIIKGVNIYNDFYTPFLYMPKTSLQVISTALFKFKGPYGSQWEVISAGIIIAIIPTLIAFLSLQKYIYNGFAQGSVK</sequence>
<keyword evidence="3" id="KW-1003">Cell membrane</keyword>
<evidence type="ECO:0000256" key="6">
    <source>
        <dbReference type="ARBA" id="ARBA00023136"/>
    </source>
</evidence>
<feature type="transmembrane region" description="Helical" evidence="7">
    <location>
        <begin position="244"/>
        <end position="263"/>
    </location>
</feature>
<dbReference type="GO" id="GO:0005886">
    <property type="term" value="C:plasma membrane"/>
    <property type="evidence" value="ECO:0007669"/>
    <property type="project" value="UniProtKB-SubCell"/>
</dbReference>
<reference evidence="9" key="3">
    <citation type="submission" date="2023-04" db="EMBL/GenBank/DDBJ databases">
        <title>Uncovering the Secrets of Slow-Growing Bacteria in Tropical Savanna Soil through Cultivation and Genomic Analysis.</title>
        <authorList>
            <person name="Goncalves O.S."/>
            <person name="Santana M.F."/>
        </authorList>
    </citation>
    <scope>NUCLEOTIDE SEQUENCE</scope>
    <source>
        <strain evidence="9">ANTI</strain>
    </source>
</reference>
<evidence type="ECO:0000256" key="5">
    <source>
        <dbReference type="ARBA" id="ARBA00022989"/>
    </source>
</evidence>
<organism evidence="9 12">
    <name type="scientific">Paenibacillus polymyxa</name>
    <name type="common">Bacillus polymyxa</name>
    <dbReference type="NCBI Taxonomy" id="1406"/>
    <lineage>
        <taxon>Bacteria</taxon>
        <taxon>Bacillati</taxon>
        <taxon>Bacillota</taxon>
        <taxon>Bacilli</taxon>
        <taxon>Bacillales</taxon>
        <taxon>Paenibacillaceae</taxon>
        <taxon>Paenibacillus</taxon>
    </lineage>
</organism>
<dbReference type="Pfam" id="PF00528">
    <property type="entry name" value="BPD_transp_1"/>
    <property type="match status" value="1"/>
</dbReference>
<evidence type="ECO:0000256" key="4">
    <source>
        <dbReference type="ARBA" id="ARBA00022692"/>
    </source>
</evidence>
<dbReference type="PROSITE" id="PS50928">
    <property type="entry name" value="ABC_TM1"/>
    <property type="match status" value="1"/>
</dbReference>
<comment type="caution">
    <text evidence="9">The sequence shown here is derived from an EMBL/GenBank/DDBJ whole genome shotgun (WGS) entry which is preliminary data.</text>
</comment>
<feature type="domain" description="ABC transmembrane type-1" evidence="8">
    <location>
        <begin position="73"/>
        <end position="263"/>
    </location>
</feature>
<evidence type="ECO:0000313" key="9">
    <source>
        <dbReference type="EMBL" id="MDH2331270.1"/>
    </source>
</evidence>
<dbReference type="PANTHER" id="PTHR43744:SF3">
    <property type="entry name" value="LACTOSE TRANSPORT SYSTEM PERMEASE PROTEIN LACG"/>
    <property type="match status" value="1"/>
</dbReference>
<keyword evidence="2 7" id="KW-0813">Transport</keyword>
<gene>
    <name evidence="10" type="ORF">A7312_01680</name>
    <name evidence="9" type="ORF">QDS18_10325</name>
</gene>
<dbReference type="AlphaFoldDB" id="A0AAJ3J181"/>
<evidence type="ECO:0000256" key="7">
    <source>
        <dbReference type="RuleBase" id="RU363032"/>
    </source>
</evidence>
<dbReference type="EMBL" id="LYND01000111">
    <property type="protein sequence ID" value="ODA09862.1"/>
    <property type="molecule type" value="Genomic_DNA"/>
</dbReference>
<dbReference type="Proteomes" id="UP001229409">
    <property type="component" value="Unassembled WGS sequence"/>
</dbReference>
<dbReference type="EMBL" id="JARVWT010000003">
    <property type="protein sequence ID" value="MDH2331270.1"/>
    <property type="molecule type" value="Genomic_DNA"/>
</dbReference>
<feature type="transmembrane region" description="Helical" evidence="7">
    <location>
        <begin position="110"/>
        <end position="132"/>
    </location>
</feature>
<dbReference type="GO" id="GO:0055085">
    <property type="term" value="P:transmembrane transport"/>
    <property type="evidence" value="ECO:0007669"/>
    <property type="project" value="InterPro"/>
</dbReference>
<dbReference type="RefSeq" id="WP_028540810.1">
    <property type="nucleotide sequence ID" value="NZ_CP011420.1"/>
</dbReference>
<reference evidence="10" key="2">
    <citation type="submission" date="2016-05" db="EMBL/GenBank/DDBJ databases">
        <authorList>
            <person name="Zheng J."/>
            <person name="Timme R."/>
            <person name="Allard M."/>
            <person name="Strain E."/>
            <person name="Luo Y."/>
            <person name="Brown E."/>
        </authorList>
    </citation>
    <scope>NUCLEOTIDE SEQUENCE</scope>
    <source>
        <strain evidence="10">CFSAN034343</strain>
    </source>
</reference>
<keyword evidence="6 7" id="KW-0472">Membrane</keyword>
<comment type="subcellular location">
    <subcellularLocation>
        <location evidence="1 7">Cell membrane</location>
        <topology evidence="1 7">Multi-pass membrane protein</topology>
    </subcellularLocation>
</comment>
<evidence type="ECO:0000256" key="1">
    <source>
        <dbReference type="ARBA" id="ARBA00004651"/>
    </source>
</evidence>
<dbReference type="SUPFAM" id="SSF161098">
    <property type="entry name" value="MetI-like"/>
    <property type="match status" value="1"/>
</dbReference>
<dbReference type="CDD" id="cd06261">
    <property type="entry name" value="TM_PBP2"/>
    <property type="match status" value="1"/>
</dbReference>
<dbReference type="Gene3D" id="1.10.3720.10">
    <property type="entry name" value="MetI-like"/>
    <property type="match status" value="1"/>
</dbReference>
<name>A0AAJ3J181_PAEPO</name>
<keyword evidence="11" id="KW-1185">Reference proteome</keyword>
<dbReference type="InterPro" id="IPR035906">
    <property type="entry name" value="MetI-like_sf"/>
</dbReference>
<feature type="transmembrane region" description="Helical" evidence="7">
    <location>
        <begin position="77"/>
        <end position="98"/>
    </location>
</feature>
<feature type="transmembrane region" description="Helical" evidence="7">
    <location>
        <begin position="12"/>
        <end position="36"/>
    </location>
</feature>
<dbReference type="InterPro" id="IPR000515">
    <property type="entry name" value="MetI-like"/>
</dbReference>
<feature type="transmembrane region" description="Helical" evidence="7">
    <location>
        <begin position="144"/>
        <end position="163"/>
    </location>
</feature>
<proteinExistence type="inferred from homology"/>
<feature type="transmembrane region" description="Helical" evidence="7">
    <location>
        <begin position="184"/>
        <end position="209"/>
    </location>
</feature>
<dbReference type="Proteomes" id="UP000094974">
    <property type="component" value="Unassembled WGS sequence"/>
</dbReference>
<evidence type="ECO:0000256" key="2">
    <source>
        <dbReference type="ARBA" id="ARBA00022448"/>
    </source>
</evidence>
<evidence type="ECO:0000313" key="12">
    <source>
        <dbReference type="Proteomes" id="UP001229409"/>
    </source>
</evidence>
<evidence type="ECO:0000259" key="8">
    <source>
        <dbReference type="PROSITE" id="PS50928"/>
    </source>
</evidence>
<evidence type="ECO:0000313" key="11">
    <source>
        <dbReference type="Proteomes" id="UP000094974"/>
    </source>
</evidence>
<keyword evidence="5 7" id="KW-1133">Transmembrane helix</keyword>
<dbReference type="PANTHER" id="PTHR43744">
    <property type="entry name" value="ABC TRANSPORTER PERMEASE PROTEIN MG189-RELATED-RELATED"/>
    <property type="match status" value="1"/>
</dbReference>
<protein>
    <submittedName>
        <fullName evidence="9">Carbohydrate ABC transporter permease</fullName>
    </submittedName>
    <submittedName>
        <fullName evidence="10">Sugar ABC transporter permease</fullName>
    </submittedName>
</protein>
<evidence type="ECO:0000313" key="10">
    <source>
        <dbReference type="EMBL" id="ODA09862.1"/>
    </source>
</evidence>
<reference evidence="11" key="1">
    <citation type="submission" date="2016-05" db="EMBL/GenBank/DDBJ databases">
        <title>Whole genome shotgun sequencing of cultured foodborne pathogen.</title>
        <authorList>
            <person name="Zheng J."/>
            <person name="Timme R."/>
            <person name="Allard M."/>
            <person name="Strain E."/>
            <person name="Luo Y."/>
            <person name="Brown E."/>
        </authorList>
    </citation>
    <scope>NUCLEOTIDE SEQUENCE [LARGE SCALE GENOMIC DNA]</scope>
    <source>
        <strain evidence="11">CFSAN034343</strain>
    </source>
</reference>
<keyword evidence="4 7" id="KW-0812">Transmembrane</keyword>
<accession>A0AAJ3J181</accession>